<keyword evidence="4 6" id="KW-0472">Membrane</keyword>
<dbReference type="Pfam" id="PF01740">
    <property type="entry name" value="STAS"/>
    <property type="match status" value="1"/>
</dbReference>
<evidence type="ECO:0000313" key="8">
    <source>
        <dbReference type="EMBL" id="CAH3045695.1"/>
    </source>
</evidence>
<feature type="region of interest" description="Disordered" evidence="5">
    <location>
        <begin position="266"/>
        <end position="288"/>
    </location>
</feature>
<evidence type="ECO:0000256" key="1">
    <source>
        <dbReference type="ARBA" id="ARBA00004141"/>
    </source>
</evidence>
<evidence type="ECO:0000256" key="3">
    <source>
        <dbReference type="ARBA" id="ARBA00022989"/>
    </source>
</evidence>
<evidence type="ECO:0000256" key="4">
    <source>
        <dbReference type="ARBA" id="ARBA00023136"/>
    </source>
</evidence>
<feature type="transmembrane region" description="Helical" evidence="6">
    <location>
        <begin position="210"/>
        <end position="236"/>
    </location>
</feature>
<dbReference type="InterPro" id="IPR036513">
    <property type="entry name" value="STAS_dom_sf"/>
</dbReference>
<dbReference type="GO" id="GO:0016020">
    <property type="term" value="C:membrane"/>
    <property type="evidence" value="ECO:0007669"/>
    <property type="project" value="UniProtKB-SubCell"/>
</dbReference>
<sequence>MEEYSTICDEKLDIQIGRKVYNERCLTETNGDSSSGELAKRKSPFSKVYHKIASCSCSWNGFLSHLVRLAPIIRWLPKYSVKKDLSADITGGVTVGIMHIPQGNLFWSICRQSPDIDIARNVYEESFFTATRPHGRPRSAEEGSSKKSHYWHVVQRKLFPRSCSWSGLISFLSRLMPIIRWLPKYNIKEDLFPDANGGVTLAVMHIPQGLAFAMLASLPPVTGLYTAIIPVLVYMIMGTSRHLSVGSFAVICLMVAQVVEREVGSMPLSPSPTPGNGSMSSPSPTGASTGLWTPLETAKMEVAISLSLLVGIIQVIMGVARLGFVATFLSEPLISGFTTGSAVFVVISQLKHILGLKVPQITGPLASVKIFTYMMKNIPSANIGAVITGVLCLVLLIGLKQVNERFKQKLKVPIPAELLVVVVGTAISYGAAINANFGTSIIGEIPKGLPPLSVPSLSRMSNISSDAFVIAVVIFATNISLAKMFAKKRGYTVEPNQELISYGAGNIAGSFFSCFPICNALARTAVQENLANTQLCSVVVIALILLVLLFIAPLFYHLPKAILAAVVIANLVGLLRQFSRLRDLWGIHKPDAVVWFFTCFGVILLGVDVGLGVGVICALFAVVLSLSRSRHTILGRVKATELYRDIKQCPSAFEVPGVKVLRLESPLYFGNVERFRNALVNASGLDPSSQQKARKRVKLGNDDEKYDLLESENGGNCNGEIPNGKPIPLENKRTSRTTAVEVDEPQTCIHTVVVDCSSFTFIDSVGLHALPSLLSEFKKAGVQIYLAGCSSILIKRLASSTKKAVIPAIPHHAMFPSIHDAVISAIRSRDYALWGEDLEKETCL</sequence>
<feature type="transmembrane region" description="Helical" evidence="6">
    <location>
        <begin position="378"/>
        <end position="397"/>
    </location>
</feature>
<accession>A0AAU9W5F9</accession>
<dbReference type="Pfam" id="PF00916">
    <property type="entry name" value="Sulfate_transp"/>
    <property type="match status" value="1"/>
</dbReference>
<dbReference type="CDD" id="cd07042">
    <property type="entry name" value="STAS_SulP_like_sulfate_transporter"/>
    <property type="match status" value="1"/>
</dbReference>
<dbReference type="EMBL" id="CALNXJ010000008">
    <property type="protein sequence ID" value="CAH3045695.1"/>
    <property type="molecule type" value="Genomic_DNA"/>
</dbReference>
<dbReference type="InterPro" id="IPR001902">
    <property type="entry name" value="SLC26A/SulP_fam"/>
</dbReference>
<feature type="domain" description="STAS" evidence="7">
    <location>
        <begin position="648"/>
        <end position="825"/>
    </location>
</feature>
<dbReference type="SUPFAM" id="SSF52091">
    <property type="entry name" value="SpoIIaa-like"/>
    <property type="match status" value="1"/>
</dbReference>
<feature type="transmembrane region" description="Helical" evidence="6">
    <location>
        <begin position="463"/>
        <end position="481"/>
    </location>
</feature>
<comment type="subcellular location">
    <subcellularLocation>
        <location evidence="1">Membrane</location>
        <topology evidence="1">Multi-pass membrane protein</topology>
    </subcellularLocation>
</comment>
<dbReference type="PROSITE" id="PS50801">
    <property type="entry name" value="STAS"/>
    <property type="match status" value="1"/>
</dbReference>
<feature type="transmembrane region" description="Helical" evidence="6">
    <location>
        <begin position="302"/>
        <end position="320"/>
    </location>
</feature>
<dbReference type="NCBIfam" id="TIGR00815">
    <property type="entry name" value="sulP"/>
    <property type="match status" value="1"/>
</dbReference>
<feature type="transmembrane region" description="Helical" evidence="6">
    <location>
        <begin position="593"/>
        <end position="626"/>
    </location>
</feature>
<evidence type="ECO:0000256" key="6">
    <source>
        <dbReference type="SAM" id="Phobius"/>
    </source>
</evidence>
<dbReference type="InterPro" id="IPR011547">
    <property type="entry name" value="SLC26A/SulP_dom"/>
</dbReference>
<evidence type="ECO:0000256" key="2">
    <source>
        <dbReference type="ARBA" id="ARBA00022692"/>
    </source>
</evidence>
<dbReference type="AlphaFoldDB" id="A0AAU9W5F9"/>
<dbReference type="Proteomes" id="UP001159428">
    <property type="component" value="Unassembled WGS sequence"/>
</dbReference>
<feature type="transmembrane region" description="Helical" evidence="6">
    <location>
        <begin position="535"/>
        <end position="556"/>
    </location>
</feature>
<feature type="transmembrane region" description="Helical" evidence="6">
    <location>
        <begin position="562"/>
        <end position="581"/>
    </location>
</feature>
<name>A0AAU9W5F9_9CNID</name>
<evidence type="ECO:0000313" key="9">
    <source>
        <dbReference type="Proteomes" id="UP001159428"/>
    </source>
</evidence>
<feature type="compositionally biased region" description="Polar residues" evidence="5">
    <location>
        <begin position="274"/>
        <end position="288"/>
    </location>
</feature>
<evidence type="ECO:0000256" key="5">
    <source>
        <dbReference type="SAM" id="MobiDB-lite"/>
    </source>
</evidence>
<reference evidence="8 9" key="1">
    <citation type="submission" date="2022-05" db="EMBL/GenBank/DDBJ databases">
        <authorList>
            <consortium name="Genoscope - CEA"/>
            <person name="William W."/>
        </authorList>
    </citation>
    <scope>NUCLEOTIDE SEQUENCE [LARGE SCALE GENOMIC DNA]</scope>
</reference>
<dbReference type="InterPro" id="IPR002645">
    <property type="entry name" value="STAS_dom"/>
</dbReference>
<dbReference type="GO" id="GO:0055085">
    <property type="term" value="P:transmembrane transport"/>
    <property type="evidence" value="ECO:0007669"/>
    <property type="project" value="InterPro"/>
</dbReference>
<protein>
    <recommendedName>
        <fullName evidence="7">STAS domain-containing protein</fullName>
    </recommendedName>
</protein>
<dbReference type="PANTHER" id="PTHR11814">
    <property type="entry name" value="SULFATE TRANSPORTER"/>
    <property type="match status" value="1"/>
</dbReference>
<dbReference type="Gene3D" id="3.30.750.24">
    <property type="entry name" value="STAS domain"/>
    <property type="match status" value="1"/>
</dbReference>
<evidence type="ECO:0000259" key="7">
    <source>
        <dbReference type="PROSITE" id="PS50801"/>
    </source>
</evidence>
<keyword evidence="9" id="KW-1185">Reference proteome</keyword>
<proteinExistence type="predicted"/>
<feature type="transmembrane region" description="Helical" evidence="6">
    <location>
        <begin position="418"/>
        <end position="443"/>
    </location>
</feature>
<feature type="transmembrane region" description="Helical" evidence="6">
    <location>
        <begin position="332"/>
        <end position="350"/>
    </location>
</feature>
<keyword evidence="2 6" id="KW-0812">Transmembrane</keyword>
<gene>
    <name evidence="8" type="ORF">PMEA_00033700</name>
</gene>
<comment type="caution">
    <text evidence="8">The sequence shown here is derived from an EMBL/GenBank/DDBJ whole genome shotgun (WGS) entry which is preliminary data.</text>
</comment>
<organism evidence="8 9">
    <name type="scientific">Pocillopora meandrina</name>
    <dbReference type="NCBI Taxonomy" id="46732"/>
    <lineage>
        <taxon>Eukaryota</taxon>
        <taxon>Metazoa</taxon>
        <taxon>Cnidaria</taxon>
        <taxon>Anthozoa</taxon>
        <taxon>Hexacorallia</taxon>
        <taxon>Scleractinia</taxon>
        <taxon>Astrocoeniina</taxon>
        <taxon>Pocilloporidae</taxon>
        <taxon>Pocillopora</taxon>
    </lineage>
</organism>
<keyword evidence="3 6" id="KW-1133">Transmembrane helix</keyword>